<dbReference type="HOGENOM" id="CLU_1847623_0_0_1"/>
<evidence type="ECO:0000256" key="2">
    <source>
        <dbReference type="SAM" id="SignalP"/>
    </source>
</evidence>
<organism evidence="3 4">
    <name type="scientific">Strigamia maritima</name>
    <name type="common">European centipede</name>
    <name type="synonym">Geophilus maritimus</name>
    <dbReference type="NCBI Taxonomy" id="126957"/>
    <lineage>
        <taxon>Eukaryota</taxon>
        <taxon>Metazoa</taxon>
        <taxon>Ecdysozoa</taxon>
        <taxon>Arthropoda</taxon>
        <taxon>Myriapoda</taxon>
        <taxon>Chilopoda</taxon>
        <taxon>Pleurostigmophora</taxon>
        <taxon>Geophilomorpha</taxon>
        <taxon>Linotaeniidae</taxon>
        <taxon>Strigamia</taxon>
    </lineage>
</organism>
<dbReference type="Proteomes" id="UP000014500">
    <property type="component" value="Unassembled WGS sequence"/>
</dbReference>
<dbReference type="AlphaFoldDB" id="T1IZY3"/>
<evidence type="ECO:0000313" key="4">
    <source>
        <dbReference type="Proteomes" id="UP000014500"/>
    </source>
</evidence>
<dbReference type="EMBL" id="JH431728">
    <property type="status" value="NOT_ANNOTATED_CDS"/>
    <property type="molecule type" value="Genomic_DNA"/>
</dbReference>
<dbReference type="EnsemblMetazoa" id="SMAR006822-RA">
    <property type="protein sequence ID" value="SMAR006822-PA"/>
    <property type="gene ID" value="SMAR006822"/>
</dbReference>
<reference evidence="4" key="1">
    <citation type="submission" date="2011-05" db="EMBL/GenBank/DDBJ databases">
        <authorList>
            <person name="Richards S.R."/>
            <person name="Qu J."/>
            <person name="Jiang H."/>
            <person name="Jhangiani S.N."/>
            <person name="Agravi P."/>
            <person name="Goodspeed R."/>
            <person name="Gross S."/>
            <person name="Mandapat C."/>
            <person name="Jackson L."/>
            <person name="Mathew T."/>
            <person name="Pu L."/>
            <person name="Thornton R."/>
            <person name="Saada N."/>
            <person name="Wilczek-Boney K.B."/>
            <person name="Lee S."/>
            <person name="Kovar C."/>
            <person name="Wu Y."/>
            <person name="Scherer S.E."/>
            <person name="Worley K.C."/>
            <person name="Muzny D.M."/>
            <person name="Gibbs R."/>
        </authorList>
    </citation>
    <scope>NUCLEOTIDE SEQUENCE</scope>
    <source>
        <strain evidence="4">Brora</strain>
    </source>
</reference>
<accession>T1IZY3</accession>
<protein>
    <submittedName>
        <fullName evidence="3">Uncharacterized protein</fullName>
    </submittedName>
</protein>
<keyword evidence="4" id="KW-1185">Reference proteome</keyword>
<feature type="chain" id="PRO_5004590088" evidence="2">
    <location>
        <begin position="26"/>
        <end position="139"/>
    </location>
</feature>
<feature type="region of interest" description="Disordered" evidence="1">
    <location>
        <begin position="42"/>
        <end position="79"/>
    </location>
</feature>
<name>T1IZY3_STRMM</name>
<reference evidence="3" key="2">
    <citation type="submission" date="2015-02" db="UniProtKB">
        <authorList>
            <consortium name="EnsemblMetazoa"/>
        </authorList>
    </citation>
    <scope>IDENTIFICATION</scope>
</reference>
<evidence type="ECO:0000256" key="1">
    <source>
        <dbReference type="SAM" id="MobiDB-lite"/>
    </source>
</evidence>
<feature type="signal peptide" evidence="2">
    <location>
        <begin position="1"/>
        <end position="25"/>
    </location>
</feature>
<evidence type="ECO:0000313" key="3">
    <source>
        <dbReference type="EnsemblMetazoa" id="SMAR006822-PA"/>
    </source>
</evidence>
<proteinExistence type="predicted"/>
<keyword evidence="2" id="KW-0732">Signal</keyword>
<sequence length="139" mass="15969">MKIVIRSVIPLLICLILLLVFVSHSEQVDCRIYVFAPKCRGISAKRGIDPPGRQQQPNQKLDINADPYAPYEYNPTDYSWDERASDSNYGSRISSDFVAPIFDSSSPPSRFKNSDDRDQGRFLRALVKMYFDQRQDSED</sequence>